<evidence type="ECO:0000259" key="4">
    <source>
        <dbReference type="Pfam" id="PF01881"/>
    </source>
</evidence>
<reference evidence="5 6" key="1">
    <citation type="submission" date="2019-06" db="EMBL/GenBank/DDBJ databases">
        <title>Draft genome sequence of Clostridium diolis DSM 15410.</title>
        <authorList>
            <person name="Kobayashi H."/>
            <person name="Tanizawa Y."/>
            <person name="Tohno M."/>
        </authorList>
    </citation>
    <scope>NUCLEOTIDE SEQUENCE [LARGE SCALE GENOMIC DNA]</scope>
    <source>
        <strain evidence="5 6">DSM 15410</strain>
    </source>
</reference>
<sequence length="230" mass="26972">MKVFEILLKVYLLEDIELNDSQNKILKLIDKTLGQDERTLELHNKNDFKNYCFNSFYPLEKDGIYKEGNIYTITIRTVDKYLATYLNNKLANSYTYSIKGLKADLRIIPIKKLKKIYSITPLVIKNDDGYWKNLISFEDFERRLKENLIKKHNNIFQEKINEDFKLYDSIELKNNKPIGTPYKDKTLLGDKISIDISEDDISQDLAYMALGVGMGEMNARGFGFMGYRWV</sequence>
<dbReference type="Pfam" id="PF01881">
    <property type="entry name" value="Cas_Cas6_C"/>
    <property type="match status" value="1"/>
</dbReference>
<proteinExistence type="inferred from homology"/>
<accession>A0AAV3W1F5</accession>
<dbReference type="GO" id="GO:0016788">
    <property type="term" value="F:hydrolase activity, acting on ester bonds"/>
    <property type="evidence" value="ECO:0007669"/>
    <property type="project" value="InterPro"/>
</dbReference>
<dbReference type="RefSeq" id="WP_039773608.1">
    <property type="nucleotide sequence ID" value="NZ_BJLA01000004.1"/>
</dbReference>
<comment type="similarity">
    <text evidence="1">Belongs to the CRISPR-associated protein Cas6/Cse3/CasE family.</text>
</comment>
<dbReference type="InterPro" id="IPR049435">
    <property type="entry name" value="Cas_Cas6_C"/>
</dbReference>
<organism evidence="5 6">
    <name type="scientific">Clostridium diolis</name>
    <dbReference type="NCBI Taxonomy" id="223919"/>
    <lineage>
        <taxon>Bacteria</taxon>
        <taxon>Bacillati</taxon>
        <taxon>Bacillota</taxon>
        <taxon>Clostridia</taxon>
        <taxon>Eubacteriales</taxon>
        <taxon>Clostridiaceae</taxon>
        <taxon>Clostridium</taxon>
    </lineage>
</organism>
<dbReference type="GO" id="GO:0051607">
    <property type="term" value="P:defense response to virus"/>
    <property type="evidence" value="ECO:0007669"/>
    <property type="project" value="UniProtKB-KW"/>
</dbReference>
<comment type="caution">
    <text evidence="5">The sequence shown here is derived from an EMBL/GenBank/DDBJ whole genome shotgun (WGS) entry which is preliminary data.</text>
</comment>
<keyword evidence="6" id="KW-1185">Reference proteome</keyword>
<keyword evidence="3" id="KW-0051">Antiviral defense</keyword>
<dbReference type="InterPro" id="IPR010156">
    <property type="entry name" value="CRISPR-assoc_prot_Cas6"/>
</dbReference>
<dbReference type="AlphaFoldDB" id="A0AAV3W1F5"/>
<gene>
    <name evidence="5" type="ORF">CDIOL_17120</name>
</gene>
<evidence type="ECO:0000313" key="6">
    <source>
        <dbReference type="Proteomes" id="UP000325212"/>
    </source>
</evidence>
<evidence type="ECO:0000256" key="1">
    <source>
        <dbReference type="ARBA" id="ARBA00005937"/>
    </source>
</evidence>
<dbReference type="PANTHER" id="PTHR36984:SF1">
    <property type="entry name" value="CRISPR-ASSOCIATED ENDORIBONUCLEASE CAS6 1"/>
    <property type="match status" value="1"/>
</dbReference>
<dbReference type="Proteomes" id="UP000325212">
    <property type="component" value="Unassembled WGS sequence"/>
</dbReference>
<dbReference type="GO" id="GO:0003723">
    <property type="term" value="F:RNA binding"/>
    <property type="evidence" value="ECO:0007669"/>
    <property type="project" value="UniProtKB-KW"/>
</dbReference>
<evidence type="ECO:0000313" key="5">
    <source>
        <dbReference type="EMBL" id="GEA30789.1"/>
    </source>
</evidence>
<dbReference type="PANTHER" id="PTHR36984">
    <property type="entry name" value="CRISPR-ASSOCIATED ENDORIBONUCLEASE CAS6 1"/>
    <property type="match status" value="1"/>
</dbReference>
<protein>
    <submittedName>
        <fullName evidence="5">CRISPR-associated endoribonuclease Cas6</fullName>
    </submittedName>
</protein>
<name>A0AAV3W1F5_9CLOT</name>
<dbReference type="EMBL" id="BJLA01000004">
    <property type="protein sequence ID" value="GEA30789.1"/>
    <property type="molecule type" value="Genomic_DNA"/>
</dbReference>
<dbReference type="Gene3D" id="3.30.70.1900">
    <property type="match status" value="1"/>
</dbReference>
<evidence type="ECO:0000256" key="2">
    <source>
        <dbReference type="ARBA" id="ARBA00022884"/>
    </source>
</evidence>
<dbReference type="NCBIfam" id="TIGR01877">
    <property type="entry name" value="cas_cas6"/>
    <property type="match status" value="1"/>
</dbReference>
<keyword evidence="2" id="KW-0694">RNA-binding</keyword>
<evidence type="ECO:0000256" key="3">
    <source>
        <dbReference type="ARBA" id="ARBA00023118"/>
    </source>
</evidence>
<feature type="domain" description="CRISPR associated protein Cas6 C-terminal" evidence="4">
    <location>
        <begin position="116"/>
        <end position="225"/>
    </location>
</feature>